<feature type="region of interest" description="Disordered" evidence="1">
    <location>
        <begin position="1"/>
        <end position="53"/>
    </location>
</feature>
<dbReference type="Proteomes" id="UP001155145">
    <property type="component" value="Unassembled WGS sequence"/>
</dbReference>
<dbReference type="EMBL" id="JAJFZT010000007">
    <property type="protein sequence ID" value="MCC3273357.1"/>
    <property type="molecule type" value="Genomic_DNA"/>
</dbReference>
<sequence length="53" mass="5762">MSEVENPMSEQGSEEKDSGRTHPQQPAEGNGKDEENEAQVHPQEPAEGGQDQT</sequence>
<keyword evidence="4" id="KW-1185">Reference proteome</keyword>
<protein>
    <submittedName>
        <fullName evidence="2">Uncharacterized protein</fullName>
    </submittedName>
</protein>
<dbReference type="Proteomes" id="UP000829758">
    <property type="component" value="Chromosome"/>
</dbReference>
<evidence type="ECO:0000313" key="3">
    <source>
        <dbReference type="EMBL" id="UON92664.1"/>
    </source>
</evidence>
<reference evidence="2" key="1">
    <citation type="submission" date="2021-10" db="EMBL/GenBank/DDBJ databases">
        <title>Novel species in genus Arthrobacter.</title>
        <authorList>
            <person name="Liu Y."/>
        </authorList>
    </citation>
    <scope>NUCLEOTIDE SEQUENCE</scope>
    <source>
        <strain evidence="2">Zg-Y462</strain>
        <strain evidence="4">zg-Y462</strain>
    </source>
</reference>
<evidence type="ECO:0000313" key="4">
    <source>
        <dbReference type="Proteomes" id="UP000829758"/>
    </source>
</evidence>
<dbReference type="RefSeq" id="WP_227905566.1">
    <property type="nucleotide sequence ID" value="NZ_CP094984.1"/>
</dbReference>
<evidence type="ECO:0000313" key="2">
    <source>
        <dbReference type="EMBL" id="MCC3273357.1"/>
    </source>
</evidence>
<dbReference type="EMBL" id="CP094984">
    <property type="protein sequence ID" value="UON92664.1"/>
    <property type="molecule type" value="Genomic_DNA"/>
</dbReference>
<dbReference type="AlphaFoldDB" id="A0A9X1SAE5"/>
<evidence type="ECO:0000256" key="1">
    <source>
        <dbReference type="SAM" id="MobiDB-lite"/>
    </source>
</evidence>
<name>A0A9X1SAE5_9MICC</name>
<organism evidence="2 5">
    <name type="scientific">Arthrobacter zhangbolii</name>
    <dbReference type="NCBI Taxonomy" id="2886936"/>
    <lineage>
        <taxon>Bacteria</taxon>
        <taxon>Bacillati</taxon>
        <taxon>Actinomycetota</taxon>
        <taxon>Actinomycetes</taxon>
        <taxon>Micrococcales</taxon>
        <taxon>Micrococcaceae</taxon>
        <taxon>Arthrobacter</taxon>
    </lineage>
</organism>
<gene>
    <name evidence="2" type="ORF">LJ755_11515</name>
    <name evidence="3" type="ORF">MUK71_03190</name>
</gene>
<evidence type="ECO:0000313" key="5">
    <source>
        <dbReference type="Proteomes" id="UP001155145"/>
    </source>
</evidence>
<proteinExistence type="predicted"/>
<accession>A0A9X1SAE5</accession>